<gene>
    <name evidence="2" type="ORF">KSP40_PGU010406</name>
</gene>
<evidence type="ECO:0000256" key="1">
    <source>
        <dbReference type="SAM" id="MobiDB-lite"/>
    </source>
</evidence>
<keyword evidence="3" id="KW-1185">Reference proteome</keyword>
<dbReference type="EMBL" id="JBBWWR010000005">
    <property type="protein sequence ID" value="KAK8966625.1"/>
    <property type="molecule type" value="Genomic_DNA"/>
</dbReference>
<evidence type="ECO:0000313" key="3">
    <source>
        <dbReference type="Proteomes" id="UP001412067"/>
    </source>
</evidence>
<feature type="region of interest" description="Disordered" evidence="1">
    <location>
        <begin position="1"/>
        <end position="20"/>
    </location>
</feature>
<dbReference type="Proteomes" id="UP001412067">
    <property type="component" value="Unassembled WGS sequence"/>
</dbReference>
<organism evidence="2 3">
    <name type="scientific">Platanthera guangdongensis</name>
    <dbReference type="NCBI Taxonomy" id="2320717"/>
    <lineage>
        <taxon>Eukaryota</taxon>
        <taxon>Viridiplantae</taxon>
        <taxon>Streptophyta</taxon>
        <taxon>Embryophyta</taxon>
        <taxon>Tracheophyta</taxon>
        <taxon>Spermatophyta</taxon>
        <taxon>Magnoliopsida</taxon>
        <taxon>Liliopsida</taxon>
        <taxon>Asparagales</taxon>
        <taxon>Orchidaceae</taxon>
        <taxon>Orchidoideae</taxon>
        <taxon>Orchideae</taxon>
        <taxon>Orchidinae</taxon>
        <taxon>Platanthera</taxon>
    </lineage>
</organism>
<evidence type="ECO:0000313" key="2">
    <source>
        <dbReference type="EMBL" id="KAK8966625.1"/>
    </source>
</evidence>
<proteinExistence type="predicted"/>
<accession>A0ABR2MR33</accession>
<comment type="caution">
    <text evidence="2">The sequence shown here is derived from an EMBL/GenBank/DDBJ whole genome shotgun (WGS) entry which is preliminary data.</text>
</comment>
<protein>
    <submittedName>
        <fullName evidence="2">Uncharacterized protein</fullName>
    </submittedName>
</protein>
<sequence>MFSQVVATGEDSWAPSIGSVPPNMEHIDAQEDNAEYNLEVQRCYPKEIGGNTSTNIGNASTSSNKRRRMRKNKGLANFYITELCEAALAVKPPPVITIKETVKLISSIPDIHSNLDLYYFVVNYIRDKNNREIFMSIPDDMRVWWIKNAYENMTQ</sequence>
<name>A0ABR2MR33_9ASPA</name>
<reference evidence="2 3" key="1">
    <citation type="journal article" date="2022" name="Nat. Plants">
        <title>Genomes of leafy and leafless Platanthera orchids illuminate the evolution of mycoheterotrophy.</title>
        <authorList>
            <person name="Li M.H."/>
            <person name="Liu K.W."/>
            <person name="Li Z."/>
            <person name="Lu H.C."/>
            <person name="Ye Q.L."/>
            <person name="Zhang D."/>
            <person name="Wang J.Y."/>
            <person name="Li Y.F."/>
            <person name="Zhong Z.M."/>
            <person name="Liu X."/>
            <person name="Yu X."/>
            <person name="Liu D.K."/>
            <person name="Tu X.D."/>
            <person name="Liu B."/>
            <person name="Hao Y."/>
            <person name="Liao X.Y."/>
            <person name="Jiang Y.T."/>
            <person name="Sun W.H."/>
            <person name="Chen J."/>
            <person name="Chen Y.Q."/>
            <person name="Ai Y."/>
            <person name="Zhai J.W."/>
            <person name="Wu S.S."/>
            <person name="Zhou Z."/>
            <person name="Hsiao Y.Y."/>
            <person name="Wu W.L."/>
            <person name="Chen Y.Y."/>
            <person name="Lin Y.F."/>
            <person name="Hsu J.L."/>
            <person name="Li C.Y."/>
            <person name="Wang Z.W."/>
            <person name="Zhao X."/>
            <person name="Zhong W.Y."/>
            <person name="Ma X.K."/>
            <person name="Ma L."/>
            <person name="Huang J."/>
            <person name="Chen G.Z."/>
            <person name="Huang M.Z."/>
            <person name="Huang L."/>
            <person name="Peng D.H."/>
            <person name="Luo Y.B."/>
            <person name="Zou S.Q."/>
            <person name="Chen S.P."/>
            <person name="Lan S."/>
            <person name="Tsai W.C."/>
            <person name="Van de Peer Y."/>
            <person name="Liu Z.J."/>
        </authorList>
    </citation>
    <scope>NUCLEOTIDE SEQUENCE [LARGE SCALE GENOMIC DNA]</scope>
    <source>
        <strain evidence="2">Lor288</strain>
    </source>
</reference>